<evidence type="ECO:0000259" key="4">
    <source>
        <dbReference type="PROSITE" id="PS50893"/>
    </source>
</evidence>
<dbReference type="KEGG" id="mtp:Mthe_1202"/>
<dbReference type="PROSITE" id="PS50893">
    <property type="entry name" value="ABC_TRANSPORTER_2"/>
    <property type="match status" value="1"/>
</dbReference>
<evidence type="ECO:0000313" key="5">
    <source>
        <dbReference type="EMBL" id="ABK14983.1"/>
    </source>
</evidence>
<organism evidence="5 6">
    <name type="scientific">Methanothrix thermoacetophila (strain DSM 6194 / JCM 14653 / NBRC 101360 / PT)</name>
    <name type="common">Methanosaeta thermophila</name>
    <dbReference type="NCBI Taxonomy" id="349307"/>
    <lineage>
        <taxon>Archaea</taxon>
        <taxon>Methanobacteriati</taxon>
        <taxon>Methanobacteriota</taxon>
        <taxon>Stenosarchaea group</taxon>
        <taxon>Methanomicrobia</taxon>
        <taxon>Methanotrichales</taxon>
        <taxon>Methanotrichaceae</taxon>
        <taxon>Methanothrix</taxon>
    </lineage>
</organism>
<dbReference type="EMBL" id="CP000477">
    <property type="protein sequence ID" value="ABK14983.1"/>
    <property type="molecule type" value="Genomic_DNA"/>
</dbReference>
<evidence type="ECO:0000256" key="2">
    <source>
        <dbReference type="ARBA" id="ARBA00022741"/>
    </source>
</evidence>
<gene>
    <name evidence="5" type="ordered locus">Mthe_1202</name>
</gene>
<reference evidence="5 6" key="1">
    <citation type="submission" date="2006-10" db="EMBL/GenBank/DDBJ databases">
        <title>Complete sequence of Methanosaeta thermophila PT.</title>
        <authorList>
            <consortium name="US DOE Joint Genome Institute"/>
            <person name="Copeland A."/>
            <person name="Lucas S."/>
            <person name="Lapidus A."/>
            <person name="Barry K."/>
            <person name="Detter J.C."/>
            <person name="Glavina del Rio T."/>
            <person name="Hammon N."/>
            <person name="Israni S."/>
            <person name="Pitluck S."/>
            <person name="Chain P."/>
            <person name="Malfatti S."/>
            <person name="Shin M."/>
            <person name="Vergez L."/>
            <person name="Schmutz J."/>
            <person name="Larimer F."/>
            <person name="Land M."/>
            <person name="Hauser L."/>
            <person name="Kyrpides N."/>
            <person name="Kim E."/>
            <person name="Smith K.S."/>
            <person name="Ingram-Smith C."/>
            <person name="Richardson P."/>
        </authorList>
    </citation>
    <scope>NUCLEOTIDE SEQUENCE [LARGE SCALE GENOMIC DNA]</scope>
    <source>
        <strain evidence="6">DSM 6194 / JCM 14653 / NBRC 101360 / PT</strain>
    </source>
</reference>
<keyword evidence="2" id="KW-0547">Nucleotide-binding</keyword>
<dbReference type="InterPro" id="IPR027417">
    <property type="entry name" value="P-loop_NTPase"/>
</dbReference>
<dbReference type="Pfam" id="PF00005">
    <property type="entry name" value="ABC_tran"/>
    <property type="match status" value="1"/>
</dbReference>
<dbReference type="AlphaFoldDB" id="A0B8F9"/>
<keyword evidence="3" id="KW-0067">ATP-binding</keyword>
<keyword evidence="6" id="KW-1185">Reference proteome</keyword>
<keyword evidence="1" id="KW-0813">Transport</keyword>
<evidence type="ECO:0000256" key="3">
    <source>
        <dbReference type="ARBA" id="ARBA00022840"/>
    </source>
</evidence>
<accession>A0B8F9</accession>
<evidence type="ECO:0000256" key="1">
    <source>
        <dbReference type="ARBA" id="ARBA00022448"/>
    </source>
</evidence>
<dbReference type="SUPFAM" id="SSF52540">
    <property type="entry name" value="P-loop containing nucleoside triphosphate hydrolases"/>
    <property type="match status" value="1"/>
</dbReference>
<sequence>MVRTIQLEGVSIEKNGRQILTDINIEVRTGETLGIIGPTGAGKTTLLRVMDLIDLPSKGRVLFKGEAPKNEGERLAARRRIGVVFQRPVMLRGTVYDNVAYGLRIRRLSKDEIDERVEAALSDVGLKGYERRPAKVLSGGEMQRVALARALAISPELLLLDEPTANLDPRTSYVIEELISRAKMRGMTTVVSTHDLPQAVRLADRIVIIMDGRVVSSGSADLLLNSDSDDVRAFLHAGMLRPVDWRFIHEFARVSH</sequence>
<dbReference type="GO" id="GO:0035435">
    <property type="term" value="P:phosphate ion transmembrane transport"/>
    <property type="evidence" value="ECO:0007669"/>
    <property type="project" value="InterPro"/>
</dbReference>
<dbReference type="SMART" id="SM00382">
    <property type="entry name" value="AAA"/>
    <property type="match status" value="1"/>
</dbReference>
<dbReference type="InterPro" id="IPR017871">
    <property type="entry name" value="ABC_transporter-like_CS"/>
</dbReference>
<dbReference type="PROSITE" id="PS00211">
    <property type="entry name" value="ABC_TRANSPORTER_1"/>
    <property type="match status" value="1"/>
</dbReference>
<dbReference type="Gene3D" id="3.40.50.300">
    <property type="entry name" value="P-loop containing nucleotide triphosphate hydrolases"/>
    <property type="match status" value="1"/>
</dbReference>
<dbReference type="HOGENOM" id="CLU_000604_1_22_2"/>
<protein>
    <submittedName>
        <fullName evidence="5">ABC transporter related protein</fullName>
    </submittedName>
</protein>
<dbReference type="GO" id="GO:0016020">
    <property type="term" value="C:membrane"/>
    <property type="evidence" value="ECO:0007669"/>
    <property type="project" value="InterPro"/>
</dbReference>
<proteinExistence type="predicted"/>
<dbReference type="GO" id="GO:0005524">
    <property type="term" value="F:ATP binding"/>
    <property type="evidence" value="ECO:0007669"/>
    <property type="project" value="UniProtKB-KW"/>
</dbReference>
<dbReference type="GO" id="GO:0016887">
    <property type="term" value="F:ATP hydrolysis activity"/>
    <property type="evidence" value="ECO:0007669"/>
    <property type="project" value="InterPro"/>
</dbReference>
<feature type="domain" description="ABC transporter" evidence="4">
    <location>
        <begin position="5"/>
        <end position="236"/>
    </location>
</feature>
<dbReference type="PANTHER" id="PTHR43023:SF3">
    <property type="entry name" value="PROTEIN TRIGALACTOSYLDIACYLGLYCEROL 3, CHLOROPLASTIC"/>
    <property type="match status" value="1"/>
</dbReference>
<dbReference type="InterPro" id="IPR005670">
    <property type="entry name" value="PstB-like"/>
</dbReference>
<dbReference type="PANTHER" id="PTHR43023">
    <property type="entry name" value="PROTEIN TRIGALACTOSYLDIACYLGLYCEROL 3, CHLOROPLASTIC"/>
    <property type="match status" value="1"/>
</dbReference>
<name>A0B8F9_METTP</name>
<dbReference type="InterPro" id="IPR003593">
    <property type="entry name" value="AAA+_ATPase"/>
</dbReference>
<dbReference type="InterPro" id="IPR003439">
    <property type="entry name" value="ABC_transporter-like_ATP-bd"/>
</dbReference>
<dbReference type="CDD" id="cd03260">
    <property type="entry name" value="ABC_PstB_phosphate_transporter"/>
    <property type="match status" value="1"/>
</dbReference>
<dbReference type="Proteomes" id="UP000000674">
    <property type="component" value="Chromosome"/>
</dbReference>
<dbReference type="STRING" id="349307.Mthe_1202"/>
<evidence type="ECO:0000313" key="6">
    <source>
        <dbReference type="Proteomes" id="UP000000674"/>
    </source>
</evidence>
<dbReference type="GO" id="GO:0005315">
    <property type="term" value="F:phosphate transmembrane transporter activity"/>
    <property type="evidence" value="ECO:0007669"/>
    <property type="project" value="InterPro"/>
</dbReference>